<keyword evidence="11" id="KW-1185">Reference proteome</keyword>
<feature type="region of interest" description="Disordered" evidence="7">
    <location>
        <begin position="553"/>
        <end position="573"/>
    </location>
</feature>
<evidence type="ECO:0000256" key="6">
    <source>
        <dbReference type="ARBA" id="ARBA00023136"/>
    </source>
</evidence>
<evidence type="ECO:0000256" key="5">
    <source>
        <dbReference type="ARBA" id="ARBA00022989"/>
    </source>
</evidence>
<evidence type="ECO:0000313" key="10">
    <source>
        <dbReference type="EMBL" id="ACU52996.1"/>
    </source>
</evidence>
<dbReference type="InterPro" id="IPR001173">
    <property type="entry name" value="Glyco_trans_2-like"/>
</dbReference>
<dbReference type="CAZy" id="GT2">
    <property type="family name" value="Glycosyltransferase Family 2"/>
</dbReference>
<evidence type="ECO:0000256" key="7">
    <source>
        <dbReference type="SAM" id="MobiDB-lite"/>
    </source>
</evidence>
<feature type="domain" description="Glycosyltransferase 2-like" evidence="9">
    <location>
        <begin position="390"/>
        <end position="530"/>
    </location>
</feature>
<dbReference type="GO" id="GO:0005886">
    <property type="term" value="C:plasma membrane"/>
    <property type="evidence" value="ECO:0007669"/>
    <property type="project" value="TreeGrafter"/>
</dbReference>
<reference evidence="10 11" key="1">
    <citation type="journal article" date="2009" name="Stand. Genomic Sci.">
        <title>Complete genome sequence of Acidimicrobium ferrooxidans type strain (ICP).</title>
        <authorList>
            <person name="Clum A."/>
            <person name="Nolan M."/>
            <person name="Lang E."/>
            <person name="Glavina Del Rio T."/>
            <person name="Tice H."/>
            <person name="Copeland A."/>
            <person name="Cheng J.F."/>
            <person name="Lucas S."/>
            <person name="Chen F."/>
            <person name="Bruce D."/>
            <person name="Goodwin L."/>
            <person name="Pitluck S."/>
            <person name="Ivanova N."/>
            <person name="Mavrommatis K."/>
            <person name="Mikhailova N."/>
            <person name="Pati A."/>
            <person name="Chen A."/>
            <person name="Palaniappan K."/>
            <person name="Goker M."/>
            <person name="Spring S."/>
            <person name="Land M."/>
            <person name="Hauser L."/>
            <person name="Chang Y.J."/>
            <person name="Jeffries C.C."/>
            <person name="Chain P."/>
            <person name="Bristow J."/>
            <person name="Eisen J.A."/>
            <person name="Markowitz V."/>
            <person name="Hugenholtz P."/>
            <person name="Kyrpides N.C."/>
            <person name="Klenk H.P."/>
            <person name="Lapidus A."/>
        </authorList>
    </citation>
    <scope>NUCLEOTIDE SEQUENCE [LARGE SCALE GENOMIC DNA]</scope>
    <source>
        <strain evidence="11">DSM 10331 / JCM 15462 / NBRC 103882 / ICP</strain>
    </source>
</reference>
<comment type="subcellular location">
    <subcellularLocation>
        <location evidence="1">Membrane</location>
        <topology evidence="1">Multi-pass membrane protein</topology>
    </subcellularLocation>
</comment>
<evidence type="ECO:0000259" key="9">
    <source>
        <dbReference type="Pfam" id="PF13632"/>
    </source>
</evidence>
<dbReference type="HOGENOM" id="CLU_475416_0_0_11"/>
<dbReference type="STRING" id="525909.Afer_0021"/>
<dbReference type="Pfam" id="PF13632">
    <property type="entry name" value="Glyco_trans_2_3"/>
    <property type="match status" value="1"/>
</dbReference>
<keyword evidence="6 8" id="KW-0472">Membrane</keyword>
<dbReference type="InterPro" id="IPR029044">
    <property type="entry name" value="Nucleotide-diphossugar_trans"/>
</dbReference>
<feature type="transmembrane region" description="Helical" evidence="8">
    <location>
        <begin position="89"/>
        <end position="109"/>
    </location>
</feature>
<feature type="compositionally biased region" description="Low complexity" evidence="7">
    <location>
        <begin position="557"/>
        <end position="573"/>
    </location>
</feature>
<dbReference type="SUPFAM" id="SSF53448">
    <property type="entry name" value="Nucleotide-diphospho-sugar transferases"/>
    <property type="match status" value="2"/>
</dbReference>
<feature type="transmembrane region" description="Helical" evidence="8">
    <location>
        <begin position="51"/>
        <end position="69"/>
    </location>
</feature>
<dbReference type="eggNOG" id="COG1215">
    <property type="taxonomic scope" value="Bacteria"/>
</dbReference>
<protein>
    <recommendedName>
        <fullName evidence="9">Glycosyltransferase 2-like domain-containing protein</fullName>
    </recommendedName>
</protein>
<evidence type="ECO:0000256" key="3">
    <source>
        <dbReference type="ARBA" id="ARBA00022679"/>
    </source>
</evidence>
<organism evidence="10 11">
    <name type="scientific">Acidimicrobium ferrooxidans (strain DSM 10331 / JCM 15462 / NBRC 103882 / ICP)</name>
    <dbReference type="NCBI Taxonomy" id="525909"/>
    <lineage>
        <taxon>Bacteria</taxon>
        <taxon>Bacillati</taxon>
        <taxon>Actinomycetota</taxon>
        <taxon>Acidimicrobiia</taxon>
        <taxon>Acidimicrobiales</taxon>
        <taxon>Acidimicrobiaceae</taxon>
        <taxon>Acidimicrobium</taxon>
    </lineage>
</organism>
<evidence type="ECO:0000256" key="8">
    <source>
        <dbReference type="SAM" id="Phobius"/>
    </source>
</evidence>
<evidence type="ECO:0000256" key="2">
    <source>
        <dbReference type="ARBA" id="ARBA00022676"/>
    </source>
</evidence>
<gene>
    <name evidence="10" type="ordered locus">Afer_0021</name>
</gene>
<keyword evidence="5 8" id="KW-1133">Transmembrane helix</keyword>
<proteinExistence type="predicted"/>
<dbReference type="Proteomes" id="UP000000771">
    <property type="component" value="Chromosome"/>
</dbReference>
<accession>C7M1E7</accession>
<keyword evidence="3" id="KW-0808">Transferase</keyword>
<dbReference type="KEGG" id="afo:Afer_0021"/>
<dbReference type="EMBL" id="CP001631">
    <property type="protein sequence ID" value="ACU52996.1"/>
    <property type="molecule type" value="Genomic_DNA"/>
</dbReference>
<evidence type="ECO:0000256" key="1">
    <source>
        <dbReference type="ARBA" id="ARBA00004141"/>
    </source>
</evidence>
<dbReference type="AlphaFoldDB" id="C7M1E7"/>
<evidence type="ECO:0000256" key="4">
    <source>
        <dbReference type="ARBA" id="ARBA00022692"/>
    </source>
</evidence>
<dbReference type="GO" id="GO:0016758">
    <property type="term" value="F:hexosyltransferase activity"/>
    <property type="evidence" value="ECO:0007669"/>
    <property type="project" value="TreeGrafter"/>
</dbReference>
<dbReference type="InterPro" id="IPR050321">
    <property type="entry name" value="Glycosyltr_2/OpgH_subfam"/>
</dbReference>
<sequence>MVGGLRSVSYEHGRENRLSRQPAGTHGQRAQVRLVGQAAQVPESRIVTARLAIMTTIGGWVGYLIYWFYSQFLRQGAYTTQAKAEAIAYLAMITLLEASSLAYLVARLGHIYRAREHRRVPRAHLDGYFWQRRPSLTMIIPSYREETRVIRNTLLSAALQEYPDKRIVLLIDDPPNPTEERHRVLLEAARSLPSQLESLLAYPATAARRAYDEFRERVGSRVSQLPAIVHEGGSDSGAAWDGVVVDPSELEQLADTYALAASWLTLQSEELPIIDHTDEFLRDEVFVRLAHEFAQIADTLREGASYGREVDAARLAQLYERLLNVFGARITSFERKLYASLSSEPNKAMNLNSYIGLMGGAYSVHRTLSGQVLVSDDPEHADLVIPDPDYVLTLDADSTLLPEYCLRLVYLMEQEAYAHVAVAQTPYSAYPGPASRLERIAGATTDVQHVVHQGLANYRAGFWVGANAVIRKRALNSLEEITWEGGYPIKRYIRDRTAIEDTESSVDIVAQGWEIYNYPERLSYSATPPTSVPCASSVAVGLMAACSSCRSCGVTTSGPRRPGVSRSPSSSSA</sequence>
<keyword evidence="2" id="KW-0328">Glycosyltransferase</keyword>
<keyword evidence="4 8" id="KW-0812">Transmembrane</keyword>
<dbReference type="Gene3D" id="3.90.550.10">
    <property type="entry name" value="Spore Coat Polysaccharide Biosynthesis Protein SpsA, Chain A"/>
    <property type="match status" value="2"/>
</dbReference>
<dbReference type="PANTHER" id="PTHR43867">
    <property type="entry name" value="CELLULOSE SYNTHASE CATALYTIC SUBUNIT A [UDP-FORMING]"/>
    <property type="match status" value="1"/>
</dbReference>
<evidence type="ECO:0000313" key="11">
    <source>
        <dbReference type="Proteomes" id="UP000000771"/>
    </source>
</evidence>
<dbReference type="PANTHER" id="PTHR43867:SF2">
    <property type="entry name" value="CELLULOSE SYNTHASE CATALYTIC SUBUNIT A [UDP-FORMING]"/>
    <property type="match status" value="1"/>
</dbReference>
<name>C7M1E7_ACIFD</name>